<evidence type="ECO:0000256" key="4">
    <source>
        <dbReference type="ARBA" id="ARBA00025740"/>
    </source>
</evidence>
<dbReference type="Proteomes" id="UP000026960">
    <property type="component" value="Chromosome 7"/>
</dbReference>
<organism evidence="5">
    <name type="scientific">Oryza barthii</name>
    <dbReference type="NCBI Taxonomy" id="65489"/>
    <lineage>
        <taxon>Eukaryota</taxon>
        <taxon>Viridiplantae</taxon>
        <taxon>Streptophyta</taxon>
        <taxon>Embryophyta</taxon>
        <taxon>Tracheophyta</taxon>
        <taxon>Spermatophyta</taxon>
        <taxon>Magnoliopsida</taxon>
        <taxon>Liliopsida</taxon>
        <taxon>Poales</taxon>
        <taxon>Poaceae</taxon>
        <taxon>BOP clade</taxon>
        <taxon>Oryzoideae</taxon>
        <taxon>Oryzeae</taxon>
        <taxon>Oryzinae</taxon>
        <taxon>Oryza</taxon>
    </lineage>
</organism>
<comment type="subcellular location">
    <subcellularLocation>
        <location evidence="1">Preautophagosomal structure membrane</location>
        <topology evidence="1">Peripheral membrane protein</topology>
    </subcellularLocation>
</comment>
<dbReference type="eggNOG" id="KOG2111">
    <property type="taxonomic scope" value="Eukaryota"/>
</dbReference>
<dbReference type="PANTHER" id="PTHR11227">
    <property type="entry name" value="WD-REPEAT PROTEIN INTERACTING WITH PHOSPHOINOSIDES WIPI -RELATED"/>
    <property type="match status" value="1"/>
</dbReference>
<proteinExistence type="inferred from homology"/>
<dbReference type="GO" id="GO:0034045">
    <property type="term" value="C:phagophore assembly site membrane"/>
    <property type="evidence" value="ECO:0007669"/>
    <property type="project" value="UniProtKB-SubCell"/>
</dbReference>
<dbReference type="SMART" id="SM00320">
    <property type="entry name" value="WD40"/>
    <property type="match status" value="3"/>
</dbReference>
<protein>
    <recommendedName>
        <fullName evidence="7">Anaphase-promoting complex subunit 4 WD40 domain-containing protein</fullName>
    </recommendedName>
</protein>
<keyword evidence="6" id="KW-1185">Reference proteome</keyword>
<evidence type="ECO:0000313" key="6">
    <source>
        <dbReference type="Proteomes" id="UP000026960"/>
    </source>
</evidence>
<dbReference type="InterPro" id="IPR048720">
    <property type="entry name" value="PROPPIN"/>
</dbReference>
<dbReference type="InterPro" id="IPR001680">
    <property type="entry name" value="WD40_rpt"/>
</dbReference>
<evidence type="ECO:0000256" key="1">
    <source>
        <dbReference type="ARBA" id="ARBA00004623"/>
    </source>
</evidence>
<dbReference type="HOGENOM" id="CLU_413004_0_0_1"/>
<dbReference type="InterPro" id="IPR036322">
    <property type="entry name" value="WD40_repeat_dom_sf"/>
</dbReference>
<comment type="similarity">
    <text evidence="4">Belongs to the WD repeat PROPPIN family.</text>
</comment>
<dbReference type="InterPro" id="IPR015943">
    <property type="entry name" value="WD40/YVTN_repeat-like_dom_sf"/>
</dbReference>
<dbReference type="Gene3D" id="2.130.10.10">
    <property type="entry name" value="YVTN repeat-like/Quinoprotein amine dehydrogenase"/>
    <property type="match status" value="2"/>
</dbReference>
<accession>A0A0D3GUT4</accession>
<dbReference type="AlphaFoldDB" id="A0A0D3GUT4"/>
<dbReference type="Gramene" id="OBART07G25860.1">
    <property type="protein sequence ID" value="OBART07G25860.1"/>
    <property type="gene ID" value="OBART07G25860"/>
</dbReference>
<dbReference type="PaxDb" id="65489-OBART07G25860.1"/>
<name>A0A0D3GUT4_9ORYZ</name>
<reference evidence="5" key="1">
    <citation type="journal article" date="2009" name="Rice">
        <title>De Novo Next Generation Sequencing of Plant Genomes.</title>
        <authorList>
            <person name="Rounsley S."/>
            <person name="Marri P.R."/>
            <person name="Yu Y."/>
            <person name="He R."/>
            <person name="Sisneros N."/>
            <person name="Goicoechea J.L."/>
            <person name="Lee S.J."/>
            <person name="Angelova A."/>
            <person name="Kudrna D."/>
            <person name="Luo M."/>
            <person name="Affourtit J."/>
            <person name="Desany B."/>
            <person name="Knight J."/>
            <person name="Niazi F."/>
            <person name="Egholm M."/>
            <person name="Wing R.A."/>
        </authorList>
    </citation>
    <scope>NUCLEOTIDE SEQUENCE [LARGE SCALE GENOMIC DNA]</scope>
    <source>
        <strain evidence="5">cv. IRGC 105608</strain>
    </source>
</reference>
<evidence type="ECO:0000256" key="2">
    <source>
        <dbReference type="ARBA" id="ARBA00022574"/>
    </source>
</evidence>
<dbReference type="Pfam" id="PF21032">
    <property type="entry name" value="PROPPIN"/>
    <property type="match status" value="1"/>
</dbReference>
<evidence type="ECO:0008006" key="7">
    <source>
        <dbReference type="Google" id="ProtNLM"/>
    </source>
</evidence>
<reference evidence="5" key="2">
    <citation type="submission" date="2015-03" db="UniProtKB">
        <authorList>
            <consortium name="EnsemblPlants"/>
        </authorList>
    </citation>
    <scope>IDENTIFICATION</scope>
</reference>
<dbReference type="EnsemblPlants" id="OBART07G25860.1">
    <property type="protein sequence ID" value="OBART07G25860.1"/>
    <property type="gene ID" value="OBART07G25860"/>
</dbReference>
<sequence>MTATTPPAVAVAGESPPPLVHLAFNLYSTGFIAATATGLRVFSCFSSPLNKVFARDVEVCPEDDGGCGGGGWKVAIAEMFNEAFAAVVFRREKGDGGGTVDKICFWSIPNGRMYCMHKTLPFDGAVRGVRLVGEFLLRMKGMVQVHRLAEDHVYVRAHYSSLAAIALSADGRLLATAGSKGTLVRIFSTSDGKLLQAVCDGGDEQSPPPAPPFPARPTYLSFSHDASCLIAADEASVQWRCCETFKLRGLYEESGTTAAAGDMRDRNQSTCAVVRRAGAGFEVRRFRPGSLNYSSRYDSVRIGGGDDDDDVRSVHVHGDRTVVVHAGRVDVFGLDDERRKAAVLQRRVETGDNRAGACAVSRGPPGSPFAFACPGVNDGNLRVERWVGGVHAAGHRRAPLAVAMSWDAKLVATASVKGTIVRVFRVADGELLQEMKRGFDRADIYSIVFSPDSEWLAISSDKGTVHVFHINVCSPSSSKTGCQDTTQSYESYGAKAMKKYVSSIKDLLTLGYFDPERSVAQFHLRDNVKYLVAFGTRPNKNIVLIIGMDGR</sequence>
<keyword evidence="3" id="KW-0677">Repeat</keyword>
<evidence type="ECO:0000256" key="3">
    <source>
        <dbReference type="ARBA" id="ARBA00022737"/>
    </source>
</evidence>
<dbReference type="SUPFAM" id="SSF50978">
    <property type="entry name" value="WD40 repeat-like"/>
    <property type="match status" value="1"/>
</dbReference>
<evidence type="ECO:0000313" key="5">
    <source>
        <dbReference type="EnsemblPlants" id="OBART07G25860.1"/>
    </source>
</evidence>
<dbReference type="STRING" id="65489.A0A0D3GUT4"/>
<keyword evidence="2" id="KW-0853">WD repeat</keyword>